<dbReference type="RefSeq" id="WP_010580540.1">
    <property type="nucleotide sequence ID" value="NZ_AHYZ01000084.1"/>
</dbReference>
<name>A0A0A7RIQ4_9LACO</name>
<dbReference type="InterPro" id="IPR029025">
    <property type="entry name" value="T3SS_substrate_exporter_C"/>
</dbReference>
<keyword evidence="8 12" id="KW-0653">Protein transport</keyword>
<dbReference type="EMBL" id="KM886873">
    <property type="protein sequence ID" value="AJA34489.1"/>
    <property type="molecule type" value="Genomic_DNA"/>
</dbReference>
<accession>A0A0A7RIQ4</accession>
<dbReference type="InterPro" id="IPR006136">
    <property type="entry name" value="FlhB"/>
</dbReference>
<evidence type="ECO:0000256" key="4">
    <source>
        <dbReference type="ARBA" id="ARBA00022448"/>
    </source>
</evidence>
<keyword evidence="14" id="KW-0966">Cell projection</keyword>
<evidence type="ECO:0000313" key="16">
    <source>
        <dbReference type="Proteomes" id="UP000051576"/>
    </source>
</evidence>
<evidence type="ECO:0000256" key="12">
    <source>
        <dbReference type="RuleBase" id="RU364091"/>
    </source>
</evidence>
<dbReference type="eggNOG" id="COG1377">
    <property type="taxonomic scope" value="Bacteria"/>
</dbReference>
<evidence type="ECO:0000256" key="11">
    <source>
        <dbReference type="ARBA" id="ARBA00023225"/>
    </source>
</evidence>
<evidence type="ECO:0000256" key="9">
    <source>
        <dbReference type="ARBA" id="ARBA00022989"/>
    </source>
</evidence>
<gene>
    <name evidence="12 14" type="primary">flhB</name>
    <name evidence="15" type="ORF">FD21_GL001007</name>
</gene>
<dbReference type="PANTHER" id="PTHR30531">
    <property type="entry name" value="FLAGELLAR BIOSYNTHETIC PROTEIN FLHB"/>
    <property type="match status" value="1"/>
</dbReference>
<evidence type="ECO:0000256" key="7">
    <source>
        <dbReference type="ARBA" id="ARBA00022795"/>
    </source>
</evidence>
<reference evidence="14" key="1">
    <citation type="journal article" date="2014" name="Appl. Environ. Microbiol.">
        <title>Detection and genomic characterization of motility in Lactobacillus curvatus: confirmation of motility in a species outside the Lactobacillus salivarius clade.</title>
        <authorList>
            <person name="Cousin F.J."/>
            <person name="Lynch S.M."/>
            <person name="Harris H.M."/>
            <person name="McCann A."/>
            <person name="Lynch D.B."/>
            <person name="Neville B.A."/>
            <person name="Irisawa T."/>
            <person name="Okada S."/>
            <person name="Endo A."/>
            <person name="O'Toole P.W."/>
        </authorList>
    </citation>
    <scope>NUCLEOTIDE SEQUENCE</scope>
    <source>
        <strain evidence="14">DSM 20605</strain>
    </source>
</reference>
<keyword evidence="10 12" id="KW-0472">Membrane</keyword>
<evidence type="ECO:0000313" key="15">
    <source>
        <dbReference type="EMBL" id="KRM88634.1"/>
    </source>
</evidence>
<dbReference type="PRINTS" id="PR00950">
    <property type="entry name" value="TYPE3IMSPROT"/>
</dbReference>
<evidence type="ECO:0000256" key="5">
    <source>
        <dbReference type="ARBA" id="ARBA00022475"/>
    </source>
</evidence>
<dbReference type="Pfam" id="PF01312">
    <property type="entry name" value="Bac_export_2"/>
    <property type="match status" value="1"/>
</dbReference>
<comment type="subcellular location">
    <subcellularLocation>
        <location evidence="1">Cell membrane</location>
        <topology evidence="1">Multi-pass membrane protein</topology>
    </subcellularLocation>
</comment>
<keyword evidence="5 12" id="KW-1003">Cell membrane</keyword>
<reference evidence="15 16" key="2">
    <citation type="journal article" date="2015" name="Genome Announc.">
        <title>Expanding the biotechnology potential of lactobacilli through comparative genomics of 213 strains and associated genera.</title>
        <authorList>
            <person name="Sun Z."/>
            <person name="Harris H.M."/>
            <person name="McCann A."/>
            <person name="Guo C."/>
            <person name="Argimon S."/>
            <person name="Zhang W."/>
            <person name="Yang X."/>
            <person name="Jeffery I.B."/>
            <person name="Cooney J.C."/>
            <person name="Kagawa T.F."/>
            <person name="Liu W."/>
            <person name="Song Y."/>
            <person name="Salvetti E."/>
            <person name="Wrobel A."/>
            <person name="Rasinkangas P."/>
            <person name="Parkhill J."/>
            <person name="Rea M.C."/>
            <person name="O'Sullivan O."/>
            <person name="Ritari J."/>
            <person name="Douillard F.P."/>
            <person name="Paul Ross R."/>
            <person name="Yang R."/>
            <person name="Briner A.E."/>
            <person name="Felis G.E."/>
            <person name="de Vos W.M."/>
            <person name="Barrangou R."/>
            <person name="Klaenhammer T.R."/>
            <person name="Caufield P.W."/>
            <person name="Cui Y."/>
            <person name="Zhang H."/>
            <person name="O'Toole P.W."/>
        </authorList>
    </citation>
    <scope>NUCLEOTIDE SEQUENCE [LARGE SCALE GENOMIC DNA]</scope>
    <source>
        <strain evidence="15 16">DSM 20605</strain>
    </source>
</reference>
<protein>
    <recommendedName>
        <fullName evidence="3 12">Flagellar biosynthetic protein FlhB</fullName>
    </recommendedName>
</protein>
<proteinExistence type="inferred from homology"/>
<dbReference type="GO" id="GO:0005886">
    <property type="term" value="C:plasma membrane"/>
    <property type="evidence" value="ECO:0007669"/>
    <property type="project" value="UniProtKB-SubCell"/>
</dbReference>
<comment type="caution">
    <text evidence="12">Lacks conserved residue(s) required for the propagation of feature annotation.</text>
</comment>
<evidence type="ECO:0000313" key="14">
    <source>
        <dbReference type="EMBL" id="AJA34489.1"/>
    </source>
</evidence>
<keyword evidence="11 12" id="KW-1006">Bacterial flagellum protein export</keyword>
<keyword evidence="4 12" id="KW-0813">Transport</keyword>
<dbReference type="GO" id="GO:0009306">
    <property type="term" value="P:protein secretion"/>
    <property type="evidence" value="ECO:0007669"/>
    <property type="project" value="InterPro"/>
</dbReference>
<dbReference type="EMBL" id="AYYX01000027">
    <property type="protein sequence ID" value="KRM88634.1"/>
    <property type="molecule type" value="Genomic_DNA"/>
</dbReference>
<dbReference type="AlphaFoldDB" id="A0A0A7RIQ4"/>
<dbReference type="InterPro" id="IPR006135">
    <property type="entry name" value="T3SS_substrate_exporter"/>
</dbReference>
<evidence type="ECO:0000256" key="1">
    <source>
        <dbReference type="ARBA" id="ARBA00004651"/>
    </source>
</evidence>
<feature type="transmembrane region" description="Helical" evidence="12">
    <location>
        <begin position="79"/>
        <end position="104"/>
    </location>
</feature>
<dbReference type="OrthoDB" id="9807950at2"/>
<evidence type="ECO:0000256" key="10">
    <source>
        <dbReference type="ARBA" id="ARBA00023136"/>
    </source>
</evidence>
<dbReference type="Gene3D" id="6.10.250.2080">
    <property type="match status" value="1"/>
</dbReference>
<dbReference type="PANTHER" id="PTHR30531:SF12">
    <property type="entry name" value="FLAGELLAR BIOSYNTHETIC PROTEIN FLHB"/>
    <property type="match status" value="1"/>
</dbReference>
<keyword evidence="16" id="KW-1185">Reference proteome</keyword>
<comment type="function">
    <text evidence="12">Required for formation of the rod structure in the basal body of the flagellar apparatus. Together with FliI and FliH, may constitute the export apparatus of flagellin.</text>
</comment>
<evidence type="ECO:0000256" key="6">
    <source>
        <dbReference type="ARBA" id="ARBA00022692"/>
    </source>
</evidence>
<evidence type="ECO:0000256" key="13">
    <source>
        <dbReference type="SAM" id="MobiDB-lite"/>
    </source>
</evidence>
<sequence length="355" mass="40931">MKDRDSKTEKPTAHRLHQARREGNVPRSQDLSSAISLIVFASVLVPLWEFVVEHILPYTIESFEELADYQQMITDLPKIAVQIMLMILFLSAPFFVISISLGFLSNFLQVGVLFTTKTVKPDFKRINPLSGFKQLFSVQALENFVKTLAKFGIVVYFCYQKFMEYLPSFCNLSDVEPVQDLYFLLKFAQSLSLEIAVVLLILGLFDYGFQRFTHRRDLRMTKQEVKDEFKQREGDPQFKSKRRSKYASMIRNSIQQVKNATVLVTNPTHLALAIKYDENNEGVPVLLAKGADRLAQRMKEEARKQQVPIIENRPLAWALYRQVEPGDFVPVDLYESVAEVIATVYKLNEENKNKI</sequence>
<evidence type="ECO:0000256" key="2">
    <source>
        <dbReference type="ARBA" id="ARBA00010690"/>
    </source>
</evidence>
<keyword evidence="9 12" id="KW-1133">Transmembrane helix</keyword>
<dbReference type="Gene3D" id="3.40.1690.10">
    <property type="entry name" value="secretion proteins EscU"/>
    <property type="match status" value="1"/>
</dbReference>
<keyword evidence="14" id="KW-0969">Cilium</keyword>
<keyword evidence="7 12" id="KW-1005">Bacterial flagellum biogenesis</keyword>
<dbReference type="Proteomes" id="UP000051576">
    <property type="component" value="Unassembled WGS sequence"/>
</dbReference>
<keyword evidence="6 12" id="KW-0812">Transmembrane</keyword>
<keyword evidence="14" id="KW-0282">Flagellum</keyword>
<organism evidence="14">
    <name type="scientific">Liquorilactobacillus vini DSM 20605</name>
    <dbReference type="NCBI Taxonomy" id="1133569"/>
    <lineage>
        <taxon>Bacteria</taxon>
        <taxon>Bacillati</taxon>
        <taxon>Bacillota</taxon>
        <taxon>Bacilli</taxon>
        <taxon>Lactobacillales</taxon>
        <taxon>Lactobacillaceae</taxon>
        <taxon>Liquorilactobacillus</taxon>
    </lineage>
</organism>
<feature type="transmembrane region" description="Helical" evidence="12">
    <location>
        <begin position="187"/>
        <end position="209"/>
    </location>
</feature>
<evidence type="ECO:0000256" key="8">
    <source>
        <dbReference type="ARBA" id="ARBA00022927"/>
    </source>
</evidence>
<dbReference type="GO" id="GO:0044780">
    <property type="term" value="P:bacterial-type flagellum assembly"/>
    <property type="evidence" value="ECO:0007669"/>
    <property type="project" value="InterPro"/>
</dbReference>
<dbReference type="SUPFAM" id="SSF160544">
    <property type="entry name" value="EscU C-terminal domain-like"/>
    <property type="match status" value="1"/>
</dbReference>
<feature type="region of interest" description="Disordered" evidence="13">
    <location>
        <begin position="1"/>
        <end position="27"/>
    </location>
</feature>
<dbReference type="PATRIC" id="fig|1133569.4.peg.1135"/>
<feature type="compositionally biased region" description="Basic and acidic residues" evidence="13">
    <location>
        <begin position="1"/>
        <end position="12"/>
    </location>
</feature>
<evidence type="ECO:0000256" key="3">
    <source>
        <dbReference type="ARBA" id="ARBA00021622"/>
    </source>
</evidence>
<dbReference type="STRING" id="1133569.FD21_GL001007"/>
<comment type="similarity">
    <text evidence="2 12">Belongs to the type III secretion exporter family.</text>
</comment>
<dbReference type="NCBIfam" id="TIGR00328">
    <property type="entry name" value="flhB"/>
    <property type="match status" value="1"/>
</dbReference>